<keyword evidence="2" id="KW-1185">Reference proteome</keyword>
<dbReference type="EMBL" id="AP023343">
    <property type="protein sequence ID" value="BCI87328.1"/>
    <property type="molecule type" value="Genomic_DNA"/>
</dbReference>
<sequence length="90" mass="9777">MPIHFGGGYGGSPDWLHGTWKGEKFAERRTYDMTDPQLAGGMMFGVMDHVGRATCRAGDAEPVEGWGLFEHAALGRHDPSGFADWLTVAP</sequence>
<proteinExistence type="predicted"/>
<evidence type="ECO:0000313" key="1">
    <source>
        <dbReference type="EMBL" id="BCI87328.1"/>
    </source>
</evidence>
<gene>
    <name evidence="1" type="ORF">NIIDMKKI_25340</name>
</gene>
<accession>A0A7G1IFN3</accession>
<protein>
    <submittedName>
        <fullName evidence="1">Uncharacterized protein</fullName>
    </submittedName>
</protein>
<organism evidence="1 2">
    <name type="scientific">Mycobacterium kansasii</name>
    <dbReference type="NCBI Taxonomy" id="1768"/>
    <lineage>
        <taxon>Bacteria</taxon>
        <taxon>Bacillati</taxon>
        <taxon>Actinomycetota</taxon>
        <taxon>Actinomycetes</taxon>
        <taxon>Mycobacteriales</taxon>
        <taxon>Mycobacteriaceae</taxon>
        <taxon>Mycobacterium</taxon>
    </lineage>
</organism>
<reference evidence="1 2" key="1">
    <citation type="submission" date="2020-07" db="EMBL/GenBank/DDBJ databases">
        <title>Mycobacterium kansasii (former subtype) with zoonotic potential isolated from diseased indoor pet cat, Japan.</title>
        <authorList>
            <person name="Fukano H."/>
            <person name="Terazono T."/>
            <person name="Hoshino Y."/>
        </authorList>
    </citation>
    <scope>NUCLEOTIDE SEQUENCE [LARGE SCALE GENOMIC DNA]</scope>
    <source>
        <strain evidence="1 2">Kuro-I</strain>
    </source>
</reference>
<name>A0A7G1IFN3_MYCKA</name>
<evidence type="ECO:0000313" key="2">
    <source>
        <dbReference type="Proteomes" id="UP000516380"/>
    </source>
</evidence>
<dbReference type="AlphaFoldDB" id="A0A7G1IFN3"/>
<dbReference type="Proteomes" id="UP000516380">
    <property type="component" value="Chromosome"/>
</dbReference>